<organism evidence="9 10">
    <name type="scientific">Scleroderma citrinum Foug A</name>
    <dbReference type="NCBI Taxonomy" id="1036808"/>
    <lineage>
        <taxon>Eukaryota</taxon>
        <taxon>Fungi</taxon>
        <taxon>Dikarya</taxon>
        <taxon>Basidiomycota</taxon>
        <taxon>Agaricomycotina</taxon>
        <taxon>Agaricomycetes</taxon>
        <taxon>Agaricomycetidae</taxon>
        <taxon>Boletales</taxon>
        <taxon>Sclerodermatineae</taxon>
        <taxon>Sclerodermataceae</taxon>
        <taxon>Scleroderma</taxon>
    </lineage>
</organism>
<dbReference type="Gene3D" id="1.20.1540.10">
    <property type="entry name" value="Rhomboid-like"/>
    <property type="match status" value="1"/>
</dbReference>
<dbReference type="InterPro" id="IPR035952">
    <property type="entry name" value="Rhomboid-like_sf"/>
</dbReference>
<feature type="transmembrane region" description="Helical" evidence="7">
    <location>
        <begin position="41"/>
        <end position="59"/>
    </location>
</feature>
<keyword evidence="4" id="KW-0378">Hydrolase</keyword>
<evidence type="ECO:0000256" key="3">
    <source>
        <dbReference type="ARBA" id="ARBA00022692"/>
    </source>
</evidence>
<feature type="transmembrane region" description="Helical" evidence="7">
    <location>
        <begin position="66"/>
        <end position="89"/>
    </location>
</feature>
<keyword evidence="5 7" id="KW-1133">Transmembrane helix</keyword>
<dbReference type="PANTHER" id="PTHR43731:SF14">
    <property type="entry name" value="PRESENILIN-ASSOCIATED RHOMBOID-LIKE PROTEIN, MITOCHONDRIAL"/>
    <property type="match status" value="1"/>
</dbReference>
<dbReference type="EMBL" id="KN822008">
    <property type="protein sequence ID" value="KIM68741.1"/>
    <property type="molecule type" value="Genomic_DNA"/>
</dbReference>
<dbReference type="HOGENOM" id="CLU_055068_7_4_1"/>
<dbReference type="GO" id="GO:0016020">
    <property type="term" value="C:membrane"/>
    <property type="evidence" value="ECO:0007669"/>
    <property type="project" value="UniProtKB-SubCell"/>
</dbReference>
<comment type="similarity">
    <text evidence="2">Belongs to the peptidase S54 family.</text>
</comment>
<dbReference type="SUPFAM" id="SSF144091">
    <property type="entry name" value="Rhomboid-like"/>
    <property type="match status" value="1"/>
</dbReference>
<gene>
    <name evidence="9" type="ORF">SCLCIDRAFT_1208939</name>
</gene>
<dbReference type="Proteomes" id="UP000053989">
    <property type="component" value="Unassembled WGS sequence"/>
</dbReference>
<dbReference type="InParanoid" id="A0A0C3ELH1"/>
<keyword evidence="10" id="KW-1185">Reference proteome</keyword>
<dbReference type="STRING" id="1036808.A0A0C3ELH1"/>
<evidence type="ECO:0000256" key="2">
    <source>
        <dbReference type="ARBA" id="ARBA00009045"/>
    </source>
</evidence>
<dbReference type="InterPro" id="IPR022764">
    <property type="entry name" value="Peptidase_S54_rhomboid_dom"/>
</dbReference>
<feature type="domain" description="Peptidase S54 rhomboid" evidence="8">
    <location>
        <begin position="3"/>
        <end position="115"/>
    </location>
</feature>
<name>A0A0C3ELH1_9AGAM</name>
<evidence type="ECO:0000313" key="10">
    <source>
        <dbReference type="Proteomes" id="UP000053989"/>
    </source>
</evidence>
<dbReference type="GO" id="GO:0006465">
    <property type="term" value="P:signal peptide processing"/>
    <property type="evidence" value="ECO:0007669"/>
    <property type="project" value="TreeGrafter"/>
</dbReference>
<keyword evidence="6 7" id="KW-0472">Membrane</keyword>
<feature type="transmembrane region" description="Helical" evidence="7">
    <location>
        <begin position="15"/>
        <end position="35"/>
    </location>
</feature>
<evidence type="ECO:0000256" key="1">
    <source>
        <dbReference type="ARBA" id="ARBA00004141"/>
    </source>
</evidence>
<accession>A0A0C3ELH1</accession>
<reference evidence="10" key="2">
    <citation type="submission" date="2015-01" db="EMBL/GenBank/DDBJ databases">
        <title>Evolutionary Origins and Diversification of the Mycorrhizal Mutualists.</title>
        <authorList>
            <consortium name="DOE Joint Genome Institute"/>
            <consortium name="Mycorrhizal Genomics Consortium"/>
            <person name="Kohler A."/>
            <person name="Kuo A."/>
            <person name="Nagy L.G."/>
            <person name="Floudas D."/>
            <person name="Copeland A."/>
            <person name="Barry K.W."/>
            <person name="Cichocki N."/>
            <person name="Veneault-Fourrey C."/>
            <person name="LaButti K."/>
            <person name="Lindquist E.A."/>
            <person name="Lipzen A."/>
            <person name="Lundell T."/>
            <person name="Morin E."/>
            <person name="Murat C."/>
            <person name="Riley R."/>
            <person name="Ohm R."/>
            <person name="Sun H."/>
            <person name="Tunlid A."/>
            <person name="Henrissat B."/>
            <person name="Grigoriev I.V."/>
            <person name="Hibbett D.S."/>
            <person name="Martin F."/>
        </authorList>
    </citation>
    <scope>NUCLEOTIDE SEQUENCE [LARGE SCALE GENOMIC DNA]</scope>
    <source>
        <strain evidence="10">Foug A</strain>
    </source>
</reference>
<feature type="transmembrane region" description="Helical" evidence="7">
    <location>
        <begin position="101"/>
        <end position="117"/>
    </location>
</feature>
<evidence type="ECO:0000256" key="4">
    <source>
        <dbReference type="ARBA" id="ARBA00022801"/>
    </source>
</evidence>
<dbReference type="Pfam" id="PF01694">
    <property type="entry name" value="Rhomboid"/>
    <property type="match status" value="1"/>
</dbReference>
<evidence type="ECO:0000259" key="8">
    <source>
        <dbReference type="Pfam" id="PF01694"/>
    </source>
</evidence>
<protein>
    <recommendedName>
        <fullName evidence="8">Peptidase S54 rhomboid domain-containing protein</fullName>
    </recommendedName>
</protein>
<evidence type="ECO:0000313" key="9">
    <source>
        <dbReference type="EMBL" id="KIM68741.1"/>
    </source>
</evidence>
<proteinExistence type="inferred from homology"/>
<dbReference type="GO" id="GO:0004252">
    <property type="term" value="F:serine-type endopeptidase activity"/>
    <property type="evidence" value="ECO:0007669"/>
    <property type="project" value="InterPro"/>
</dbReference>
<dbReference type="OrthoDB" id="418595at2759"/>
<evidence type="ECO:0000256" key="5">
    <source>
        <dbReference type="ARBA" id="ARBA00022989"/>
    </source>
</evidence>
<evidence type="ECO:0000256" key="7">
    <source>
        <dbReference type="SAM" id="Phobius"/>
    </source>
</evidence>
<evidence type="ECO:0000256" key="6">
    <source>
        <dbReference type="ARBA" id="ARBA00023136"/>
    </source>
</evidence>
<dbReference type="PANTHER" id="PTHR43731">
    <property type="entry name" value="RHOMBOID PROTEASE"/>
    <property type="match status" value="1"/>
</dbReference>
<keyword evidence="3 7" id="KW-0812">Transmembrane</keyword>
<dbReference type="InterPro" id="IPR050925">
    <property type="entry name" value="Rhomboid_protease_S54"/>
</dbReference>
<dbReference type="AlphaFoldDB" id="A0A0C3ELH1"/>
<comment type="subcellular location">
    <subcellularLocation>
        <location evidence="1">Membrane</location>
        <topology evidence="1">Multi-pass membrane protein</topology>
    </subcellularLocation>
</comment>
<sequence length="123" mass="13520">MAPAVMRLLGNKRFLALYFLGGISSSLASLAWNTFVRHENVSSHGASGAIMATIALYACAFPRNTFLIFFVIPCPAWVFLPGILLYDGWRSVSDRRSTTDSAGHVGGLLSGIGYYVWRFGLRR</sequence>
<reference evidence="9 10" key="1">
    <citation type="submission" date="2014-04" db="EMBL/GenBank/DDBJ databases">
        <authorList>
            <consortium name="DOE Joint Genome Institute"/>
            <person name="Kuo A."/>
            <person name="Kohler A."/>
            <person name="Nagy L.G."/>
            <person name="Floudas D."/>
            <person name="Copeland A."/>
            <person name="Barry K.W."/>
            <person name="Cichocki N."/>
            <person name="Veneault-Fourrey C."/>
            <person name="LaButti K."/>
            <person name="Lindquist E.A."/>
            <person name="Lipzen A."/>
            <person name="Lundell T."/>
            <person name="Morin E."/>
            <person name="Murat C."/>
            <person name="Sun H."/>
            <person name="Tunlid A."/>
            <person name="Henrissat B."/>
            <person name="Grigoriev I.V."/>
            <person name="Hibbett D.S."/>
            <person name="Martin F."/>
            <person name="Nordberg H.P."/>
            <person name="Cantor M.N."/>
            <person name="Hua S.X."/>
        </authorList>
    </citation>
    <scope>NUCLEOTIDE SEQUENCE [LARGE SCALE GENOMIC DNA]</scope>
    <source>
        <strain evidence="9 10">Foug A</strain>
    </source>
</reference>